<dbReference type="STRING" id="139723.A0A182MH68"/>
<keyword evidence="1" id="KW-0732">Signal</keyword>
<dbReference type="InterPro" id="IPR036084">
    <property type="entry name" value="Ser_inhib-like_sf"/>
</dbReference>
<accession>A0A182MH68</accession>
<proteinExistence type="predicted"/>
<organism evidence="3 4">
    <name type="scientific">Anopheles culicifacies</name>
    <dbReference type="NCBI Taxonomy" id="139723"/>
    <lineage>
        <taxon>Eukaryota</taxon>
        <taxon>Metazoa</taxon>
        <taxon>Ecdysozoa</taxon>
        <taxon>Arthropoda</taxon>
        <taxon>Hexapoda</taxon>
        <taxon>Insecta</taxon>
        <taxon>Pterygota</taxon>
        <taxon>Neoptera</taxon>
        <taxon>Endopterygota</taxon>
        <taxon>Diptera</taxon>
        <taxon>Nematocera</taxon>
        <taxon>Culicoidea</taxon>
        <taxon>Culicidae</taxon>
        <taxon>Anophelinae</taxon>
        <taxon>Anopheles</taxon>
        <taxon>culicifacies species complex</taxon>
    </lineage>
</organism>
<evidence type="ECO:0000256" key="1">
    <source>
        <dbReference type="SAM" id="SignalP"/>
    </source>
</evidence>
<reference evidence="4" key="1">
    <citation type="submission" date="2013-09" db="EMBL/GenBank/DDBJ databases">
        <title>The Genome Sequence of Anopheles culicifacies species A.</title>
        <authorList>
            <consortium name="The Broad Institute Genomics Platform"/>
            <person name="Neafsey D.E."/>
            <person name="Besansky N."/>
            <person name="Howell P."/>
            <person name="Walton C."/>
            <person name="Young S.K."/>
            <person name="Zeng Q."/>
            <person name="Gargeya S."/>
            <person name="Fitzgerald M."/>
            <person name="Haas B."/>
            <person name="Abouelleil A."/>
            <person name="Allen A.W."/>
            <person name="Alvarado L."/>
            <person name="Arachchi H.M."/>
            <person name="Berlin A.M."/>
            <person name="Chapman S.B."/>
            <person name="Gainer-Dewar J."/>
            <person name="Goldberg J."/>
            <person name="Griggs A."/>
            <person name="Gujja S."/>
            <person name="Hansen M."/>
            <person name="Howarth C."/>
            <person name="Imamovic A."/>
            <person name="Ireland A."/>
            <person name="Larimer J."/>
            <person name="McCowan C."/>
            <person name="Murphy C."/>
            <person name="Pearson M."/>
            <person name="Poon T.W."/>
            <person name="Priest M."/>
            <person name="Roberts A."/>
            <person name="Saif S."/>
            <person name="Shea T."/>
            <person name="Sisk P."/>
            <person name="Sykes S."/>
            <person name="Wortman J."/>
            <person name="Nusbaum C."/>
            <person name="Birren B."/>
        </authorList>
    </citation>
    <scope>NUCLEOTIDE SEQUENCE [LARGE SCALE GENOMIC DNA]</scope>
    <source>
        <strain evidence="4">A-37</strain>
    </source>
</reference>
<dbReference type="Pfam" id="PF01826">
    <property type="entry name" value="TIL"/>
    <property type="match status" value="1"/>
</dbReference>
<dbReference type="Proteomes" id="UP000075883">
    <property type="component" value="Unassembled WGS sequence"/>
</dbReference>
<feature type="chain" id="PRO_5008128326" description="TIL domain-containing protein" evidence="1">
    <location>
        <begin position="23"/>
        <end position="103"/>
    </location>
</feature>
<dbReference type="Gene3D" id="2.10.25.10">
    <property type="entry name" value="Laminin"/>
    <property type="match status" value="1"/>
</dbReference>
<dbReference type="AlphaFoldDB" id="A0A182MH68"/>
<dbReference type="EMBL" id="AXCM01006731">
    <property type="status" value="NOT_ANNOTATED_CDS"/>
    <property type="molecule type" value="Genomic_DNA"/>
</dbReference>
<feature type="domain" description="TIL" evidence="2">
    <location>
        <begin position="25"/>
        <end position="80"/>
    </location>
</feature>
<evidence type="ECO:0000313" key="4">
    <source>
        <dbReference type="Proteomes" id="UP000075883"/>
    </source>
</evidence>
<evidence type="ECO:0000313" key="3">
    <source>
        <dbReference type="EnsemblMetazoa" id="ACUA018197-PA"/>
    </source>
</evidence>
<keyword evidence="4" id="KW-1185">Reference proteome</keyword>
<dbReference type="SUPFAM" id="SSF57567">
    <property type="entry name" value="Serine protease inhibitors"/>
    <property type="match status" value="1"/>
</dbReference>
<protein>
    <recommendedName>
        <fullName evidence="2">TIL domain-containing protein</fullName>
    </recommendedName>
</protein>
<evidence type="ECO:0000259" key="2">
    <source>
        <dbReference type="Pfam" id="PF01826"/>
    </source>
</evidence>
<dbReference type="EnsemblMetazoa" id="ACUA018197-RA">
    <property type="protein sequence ID" value="ACUA018197-PA"/>
    <property type="gene ID" value="ACUA018197"/>
</dbReference>
<dbReference type="VEuPathDB" id="VectorBase:ACUA018197"/>
<feature type="signal peptide" evidence="1">
    <location>
        <begin position="1"/>
        <end position="22"/>
    </location>
</feature>
<name>A0A182MH68_9DIPT</name>
<sequence>MKSSKVLLIVAILSLTLASVYSDDCGPHEYFNECGPMFEVICAKREMIYGPNNGCVPGCYCEQGFIREFQGGSCITDWECEERFPSTGDCPTGSDCEDFFPLK</sequence>
<dbReference type="InterPro" id="IPR002919">
    <property type="entry name" value="TIL_dom"/>
</dbReference>
<reference evidence="3" key="2">
    <citation type="submission" date="2020-05" db="UniProtKB">
        <authorList>
            <consortium name="EnsemblMetazoa"/>
        </authorList>
    </citation>
    <scope>IDENTIFICATION</scope>
    <source>
        <strain evidence="3">A-37</strain>
    </source>
</reference>
<dbReference type="CDD" id="cd19941">
    <property type="entry name" value="TIL"/>
    <property type="match status" value="1"/>
</dbReference>